<dbReference type="AlphaFoldDB" id="A0A7S4FTJ1"/>
<protein>
    <submittedName>
        <fullName evidence="2">Uncharacterized protein</fullName>
    </submittedName>
</protein>
<organism evidence="2">
    <name type="scientific">Eutreptiella gymnastica</name>
    <dbReference type="NCBI Taxonomy" id="73025"/>
    <lineage>
        <taxon>Eukaryota</taxon>
        <taxon>Discoba</taxon>
        <taxon>Euglenozoa</taxon>
        <taxon>Euglenida</taxon>
        <taxon>Spirocuta</taxon>
        <taxon>Euglenophyceae</taxon>
        <taxon>Eutreptiales</taxon>
        <taxon>Eutreptiaceae</taxon>
        <taxon>Eutreptiella</taxon>
    </lineage>
</organism>
<feature type="compositionally biased region" description="Basic and acidic residues" evidence="1">
    <location>
        <begin position="56"/>
        <end position="68"/>
    </location>
</feature>
<evidence type="ECO:0000256" key="1">
    <source>
        <dbReference type="SAM" id="MobiDB-lite"/>
    </source>
</evidence>
<feature type="compositionally biased region" description="Basic and acidic residues" evidence="1">
    <location>
        <begin position="373"/>
        <end position="382"/>
    </location>
</feature>
<feature type="compositionally biased region" description="Basic residues" evidence="1">
    <location>
        <begin position="1081"/>
        <end position="1091"/>
    </location>
</feature>
<feature type="region of interest" description="Disordered" evidence="1">
    <location>
        <begin position="356"/>
        <end position="412"/>
    </location>
</feature>
<reference evidence="2" key="1">
    <citation type="submission" date="2021-01" db="EMBL/GenBank/DDBJ databases">
        <authorList>
            <person name="Corre E."/>
            <person name="Pelletier E."/>
            <person name="Niang G."/>
            <person name="Scheremetjew M."/>
            <person name="Finn R."/>
            <person name="Kale V."/>
            <person name="Holt S."/>
            <person name="Cochrane G."/>
            <person name="Meng A."/>
            <person name="Brown T."/>
            <person name="Cohen L."/>
        </authorList>
    </citation>
    <scope>NUCLEOTIDE SEQUENCE</scope>
    <source>
        <strain evidence="2">CCMP1594</strain>
    </source>
</reference>
<gene>
    <name evidence="2" type="ORF">EGYM00163_LOCUS25916</name>
</gene>
<dbReference type="EMBL" id="HBJA01073814">
    <property type="protein sequence ID" value="CAE0814760.1"/>
    <property type="molecule type" value="Transcribed_RNA"/>
</dbReference>
<feature type="region of interest" description="Disordered" evidence="1">
    <location>
        <begin position="1065"/>
        <end position="1091"/>
    </location>
</feature>
<proteinExistence type="predicted"/>
<accession>A0A7S4FTJ1</accession>
<feature type="compositionally biased region" description="Polar residues" evidence="1">
    <location>
        <begin position="1026"/>
        <end position="1045"/>
    </location>
</feature>
<sequence length="1091" mass="122441">MSLVQRSPGLHRAQERPRPQGLLNESSTELADEAQDTHTEAAPRSPTHILKGGYYKFEDKDSAERKPATLEMEEGTQSAQTEAAPGSPAHILKGGYYQFGKKDNAERKEAEEDAGGATAKAPASDPWADYFGNAISGPARDTPSSLSGSKTSKASSAPPKSGSGAGPSSSASASPSPTPATTGEVEASEADVRASILEDWADASVMQYMEVQEVHRRVSHYREELTELVALSNEHLSALRTEAAINTIESQEFLERLELQSDEQTVWKELLDQHEPPPAPQPVTEYPRWGLETPGSGQRRQIMESQIRYVSGALTIEYAADFDREELNTEWHQLVDAWETEAEELKKRSAIDQEMWRTSPLQSEEANAIRASQESRRNRDTTPEAVSETQTSTAKAQPKSAPPPQARRESHSQLLEAAQLENAGRLQIQWDWLNGMAFLDVERRCDLKRRDVLQEWNAFVVDAWQQHGAIHRASLEELEDRHRDDSLKEWNAFVDEAWQQHGAMRRSALEQTESRQRGKVIWEYHAFEDGASQQHRELSRAALEDVESRRRFSLEQDQSNSVVAFAILAAEDMARQQIGSECRDAEEVLTARSSELGLMDVCAREETARQGLQRDWEAGAGDLQDRAGQLKLLLIEEEECADRERLGHASAREAESLDLQNQEKRDRCGILAAAEGIRKHMAALADKDLQTLTLTLALLQDEGAQRIAFAVQYAPVALGWGVESKELCDRHAIDTEQTEGHRRLQLEKYNELMLLLLLQKEEMVRQDIEHTCAIEAVALSIEGLETEGRVLIAEDRTSEVMGLMYSGSEFLHRKHIQYQELAAAERLQHTAARELVQVEEESARAAGLIEYLQGMRHISQEISEALVHRMSYGTYRQRSPRKQRQLPPPDNVVATVSPNTTPRALRVQRMTFMSRQIDRLEDMEREEREMIEGLEAVACPLRTSTGKHFRQKVRGAQSALRETQEKEAEERRAIQDTSLQIQEMLVQQCQTMMQDLTEDRDAAILKMQCAARSRLAHKRKEEVAARQSSGDLQDVPTSELASYNSKSVQGTKVLTLLDSADVVPAAAPAVPQPPPPETKARSRGSWRLRKN</sequence>
<feature type="compositionally biased region" description="Low complexity" evidence="1">
    <location>
        <begin position="142"/>
        <end position="183"/>
    </location>
</feature>
<evidence type="ECO:0000313" key="2">
    <source>
        <dbReference type="EMBL" id="CAE0814760.1"/>
    </source>
</evidence>
<feature type="compositionally biased region" description="Basic and acidic residues" evidence="1">
    <location>
        <begin position="100"/>
        <end position="110"/>
    </location>
</feature>
<feature type="region of interest" description="Disordered" evidence="1">
    <location>
        <begin position="1"/>
        <end position="189"/>
    </location>
</feature>
<feature type="region of interest" description="Disordered" evidence="1">
    <location>
        <begin position="1022"/>
        <end position="1045"/>
    </location>
</feature>
<name>A0A7S4FTJ1_9EUGL</name>